<evidence type="ECO:0000313" key="1">
    <source>
        <dbReference type="EMBL" id="PPQ29098.1"/>
    </source>
</evidence>
<organism evidence="1 2">
    <name type="scientific">Rhodopila globiformis</name>
    <name type="common">Rhodopseudomonas globiformis</name>
    <dbReference type="NCBI Taxonomy" id="1071"/>
    <lineage>
        <taxon>Bacteria</taxon>
        <taxon>Pseudomonadati</taxon>
        <taxon>Pseudomonadota</taxon>
        <taxon>Alphaproteobacteria</taxon>
        <taxon>Acetobacterales</taxon>
        <taxon>Acetobacteraceae</taxon>
        <taxon>Rhodopila</taxon>
    </lineage>
</organism>
<gene>
    <name evidence="1" type="ORF">CCS01_22615</name>
</gene>
<comment type="caution">
    <text evidence="1">The sequence shown here is derived from an EMBL/GenBank/DDBJ whole genome shotgun (WGS) entry which is preliminary data.</text>
</comment>
<proteinExistence type="predicted"/>
<dbReference type="EMBL" id="NHRY01000233">
    <property type="protein sequence ID" value="PPQ29098.1"/>
    <property type="molecule type" value="Genomic_DNA"/>
</dbReference>
<keyword evidence="2" id="KW-1185">Reference proteome</keyword>
<protein>
    <submittedName>
        <fullName evidence="1">Uncharacterized protein</fullName>
    </submittedName>
</protein>
<dbReference type="Proteomes" id="UP000239724">
    <property type="component" value="Unassembled WGS sequence"/>
</dbReference>
<evidence type="ECO:0000313" key="2">
    <source>
        <dbReference type="Proteomes" id="UP000239724"/>
    </source>
</evidence>
<reference evidence="1 2" key="1">
    <citation type="journal article" date="2018" name="Arch. Microbiol.">
        <title>New insights into the metabolic potential of the phototrophic purple bacterium Rhodopila globiformis DSM 161(T) from its draft genome sequence and evidence for a vanadium-dependent nitrogenase.</title>
        <authorList>
            <person name="Imhoff J.F."/>
            <person name="Rahn T."/>
            <person name="Kunzel S."/>
            <person name="Neulinger S.C."/>
        </authorList>
    </citation>
    <scope>NUCLEOTIDE SEQUENCE [LARGE SCALE GENOMIC DNA]</scope>
    <source>
        <strain evidence="1 2">DSM 161</strain>
    </source>
</reference>
<sequence length="97" mass="10127">MLSSMKVYIFQSGKEPDMVGFTVDAAGANLPTALAPWAAWTAWTASEEEAAIEASPEAPAPATAGASAAAMAVIERDGFYVARAETIAHMTGIPWVR</sequence>
<name>A0A2S6N3A8_RHOGL</name>
<dbReference type="AlphaFoldDB" id="A0A2S6N3A8"/>
<accession>A0A2S6N3A8</accession>